<evidence type="ECO:0000313" key="5">
    <source>
        <dbReference type="Proteomes" id="UP001604336"/>
    </source>
</evidence>
<comment type="caution">
    <text evidence="4">The sequence shown here is derived from an EMBL/GenBank/DDBJ whole genome shotgun (WGS) entry which is preliminary data.</text>
</comment>
<sequence length="495" mass="55948">MSSEVGSDSGREAISWGRGQEEEEAVSSGRIVEGIDEDEVLSPAPLTAVLPQAILAVGLRLPFSRIFRKFLQEWRIAPTQLCPNGWRILIGLLILWDQLGFPRPLIREFNSLYSFMSDGKRSGWWYASVKVKTGGSVVTQTPDSIKNWKKFWFFVRAPWQFAENDARPNLSIPVRYHELRYVTQEPTEESSERARRARDISENLRSSAVLITDENLISARLFPSLSDRPVALSRPDFRPVQRRYEGHLWSVEEEDSVSVSVSGREREEKGPSWEPRSFFSTEDGARAPPGLNKVRRGVWKRSPAPVVVRAGPSSSQAAQPLPVGPQLQPTYLGLTPKKDEEFVRLRGTLPKSVHDFIRSNSPTREEIVGLPLSTRRVIRSVTKCWTPAQQKYLESMGVVDSVVAASVNVSRAVIQLTSSSEKMGRLLSDVQVMRDEGRKVLEELEDEKRLQAASEDVLSRREEELRVKGAELRAMAEELERTNKSKADLEHYLEA</sequence>
<dbReference type="AlphaFoldDB" id="A0ABD1TJH2"/>
<evidence type="ECO:0000256" key="2">
    <source>
        <dbReference type="SAM" id="MobiDB-lite"/>
    </source>
</evidence>
<feature type="region of interest" description="Disordered" evidence="2">
    <location>
        <begin position="1"/>
        <end position="28"/>
    </location>
</feature>
<gene>
    <name evidence="4" type="ORF">Adt_18414</name>
</gene>
<evidence type="ECO:0000256" key="1">
    <source>
        <dbReference type="SAM" id="Coils"/>
    </source>
</evidence>
<feature type="domain" description="Transposase (putative) gypsy type" evidence="3">
    <location>
        <begin position="53"/>
        <end position="114"/>
    </location>
</feature>
<accession>A0ABD1TJH2</accession>
<dbReference type="EMBL" id="JBFOLK010000005">
    <property type="protein sequence ID" value="KAL2512814.1"/>
    <property type="molecule type" value="Genomic_DNA"/>
</dbReference>
<proteinExistence type="predicted"/>
<dbReference type="Pfam" id="PF04195">
    <property type="entry name" value="Transposase_28"/>
    <property type="match status" value="1"/>
</dbReference>
<name>A0ABD1TJH2_9LAMI</name>
<evidence type="ECO:0000313" key="4">
    <source>
        <dbReference type="EMBL" id="KAL2512814.1"/>
    </source>
</evidence>
<evidence type="ECO:0000259" key="3">
    <source>
        <dbReference type="Pfam" id="PF04195"/>
    </source>
</evidence>
<keyword evidence="5" id="KW-1185">Reference proteome</keyword>
<reference evidence="5" key="1">
    <citation type="submission" date="2024-07" db="EMBL/GenBank/DDBJ databases">
        <title>Two chromosome-level genome assemblies of Korean endemic species Abeliophyllum distichum and Forsythia ovata (Oleaceae).</title>
        <authorList>
            <person name="Jang H."/>
        </authorList>
    </citation>
    <scope>NUCLEOTIDE SEQUENCE [LARGE SCALE GENOMIC DNA]</scope>
</reference>
<dbReference type="Proteomes" id="UP001604336">
    <property type="component" value="Unassembled WGS sequence"/>
</dbReference>
<protein>
    <submittedName>
        <fullName evidence="4">Plus3 domain-containing protein</fullName>
    </submittedName>
</protein>
<feature type="region of interest" description="Disordered" evidence="2">
    <location>
        <begin position="260"/>
        <end position="292"/>
    </location>
</feature>
<keyword evidence="1" id="KW-0175">Coiled coil</keyword>
<feature type="coiled-coil region" evidence="1">
    <location>
        <begin position="427"/>
        <end position="482"/>
    </location>
</feature>
<organism evidence="4 5">
    <name type="scientific">Abeliophyllum distichum</name>
    <dbReference type="NCBI Taxonomy" id="126358"/>
    <lineage>
        <taxon>Eukaryota</taxon>
        <taxon>Viridiplantae</taxon>
        <taxon>Streptophyta</taxon>
        <taxon>Embryophyta</taxon>
        <taxon>Tracheophyta</taxon>
        <taxon>Spermatophyta</taxon>
        <taxon>Magnoliopsida</taxon>
        <taxon>eudicotyledons</taxon>
        <taxon>Gunneridae</taxon>
        <taxon>Pentapetalae</taxon>
        <taxon>asterids</taxon>
        <taxon>lamiids</taxon>
        <taxon>Lamiales</taxon>
        <taxon>Oleaceae</taxon>
        <taxon>Forsythieae</taxon>
        <taxon>Abeliophyllum</taxon>
    </lineage>
</organism>
<dbReference type="InterPro" id="IPR007321">
    <property type="entry name" value="Transposase_28"/>
</dbReference>